<sequence>MGDLEKKVKSVIQSAATEARTAKAEWEQFGTNTAGSRWFNGVPKVALTESHRVVWKCPTTGCDGDMQDTGEMWMTGDPGYHHECNVCGFKAAIKGAVFNPRGDQ</sequence>
<dbReference type="Proteomes" id="UP000588051">
    <property type="component" value="Unassembled WGS sequence"/>
</dbReference>
<dbReference type="AlphaFoldDB" id="A0A850QPY4"/>
<organism evidence="1 2">
    <name type="scientific">Undibacterium oligocarboniphilum</name>
    <dbReference type="NCBI Taxonomy" id="666702"/>
    <lineage>
        <taxon>Bacteria</taxon>
        <taxon>Pseudomonadati</taxon>
        <taxon>Pseudomonadota</taxon>
        <taxon>Betaproteobacteria</taxon>
        <taxon>Burkholderiales</taxon>
        <taxon>Oxalobacteraceae</taxon>
        <taxon>Undibacterium</taxon>
    </lineage>
</organism>
<dbReference type="EMBL" id="JABXYJ010000014">
    <property type="protein sequence ID" value="NVO79393.1"/>
    <property type="molecule type" value="Genomic_DNA"/>
</dbReference>
<accession>A0A850QPY4</accession>
<gene>
    <name evidence="1" type="ORF">HV832_16360</name>
</gene>
<evidence type="ECO:0000313" key="1">
    <source>
        <dbReference type="EMBL" id="NVO79393.1"/>
    </source>
</evidence>
<proteinExistence type="predicted"/>
<evidence type="ECO:0000313" key="2">
    <source>
        <dbReference type="Proteomes" id="UP000588051"/>
    </source>
</evidence>
<comment type="caution">
    <text evidence="1">The sequence shown here is derived from an EMBL/GenBank/DDBJ whole genome shotgun (WGS) entry which is preliminary data.</text>
</comment>
<dbReference type="RefSeq" id="WP_176805036.1">
    <property type="nucleotide sequence ID" value="NZ_JABXYJ010000014.1"/>
</dbReference>
<name>A0A850QPY4_9BURK</name>
<keyword evidence="2" id="KW-1185">Reference proteome</keyword>
<reference evidence="1 2" key="1">
    <citation type="submission" date="2020-06" db="EMBL/GenBank/DDBJ databases">
        <authorList>
            <person name="Qiu C."/>
            <person name="Liu Z."/>
        </authorList>
    </citation>
    <scope>NUCLEOTIDE SEQUENCE [LARGE SCALE GENOMIC DNA]</scope>
    <source>
        <strain evidence="1 2">EM 1</strain>
    </source>
</reference>
<protein>
    <submittedName>
        <fullName evidence="1">Uncharacterized protein</fullName>
    </submittedName>
</protein>